<keyword evidence="1" id="KW-0472">Membrane</keyword>
<proteinExistence type="predicted"/>
<keyword evidence="1" id="KW-1133">Transmembrane helix</keyword>
<feature type="transmembrane region" description="Helical" evidence="1">
    <location>
        <begin position="6"/>
        <end position="27"/>
    </location>
</feature>
<name>A0A1F5R336_9BACT</name>
<evidence type="ECO:0000313" key="2">
    <source>
        <dbReference type="EMBL" id="OGF08826.1"/>
    </source>
</evidence>
<evidence type="ECO:0008006" key="4">
    <source>
        <dbReference type="Google" id="ProtNLM"/>
    </source>
</evidence>
<gene>
    <name evidence="2" type="ORF">A2024_00955</name>
</gene>
<evidence type="ECO:0000256" key="1">
    <source>
        <dbReference type="SAM" id="Phobius"/>
    </source>
</evidence>
<sequence>MDVLTFIVEIIKAIIWPVTIVLLFFTFKEKIANLLQYLQKLKYKDFELEFQQSMKELVNETANAKLPIPSQGEDEKKNQVLALIDLSPRSAILEAWLEVESAAAESLVGVNKVFYEHTYISPLQLSGFLVRSEILDDKKAAIFGKLRNLRNMAVHSPDIKFPINEVREYIDLAFSLSKYIRDKNYK</sequence>
<reference evidence="2 3" key="1">
    <citation type="journal article" date="2016" name="Nat. Commun.">
        <title>Thousands of microbial genomes shed light on interconnected biogeochemical processes in an aquifer system.</title>
        <authorList>
            <person name="Anantharaman K."/>
            <person name="Brown C.T."/>
            <person name="Hug L.A."/>
            <person name="Sharon I."/>
            <person name="Castelle C.J."/>
            <person name="Probst A.J."/>
            <person name="Thomas B.C."/>
            <person name="Singh A."/>
            <person name="Wilkins M.J."/>
            <person name="Karaoz U."/>
            <person name="Brodie E.L."/>
            <person name="Williams K.H."/>
            <person name="Hubbard S.S."/>
            <person name="Banfield J.F."/>
        </authorList>
    </citation>
    <scope>NUCLEOTIDE SEQUENCE [LARGE SCALE GENOMIC DNA]</scope>
</reference>
<keyword evidence="1" id="KW-0812">Transmembrane</keyword>
<dbReference type="Proteomes" id="UP000177230">
    <property type="component" value="Unassembled WGS sequence"/>
</dbReference>
<organism evidence="2 3">
    <name type="scientific">Candidatus Edwardsbacteria bacterium GWF2_54_11</name>
    <dbReference type="NCBI Taxonomy" id="1817851"/>
    <lineage>
        <taxon>Bacteria</taxon>
        <taxon>Candidatus Edwardsiibacteriota</taxon>
    </lineage>
</organism>
<comment type="caution">
    <text evidence="2">The sequence shown here is derived from an EMBL/GenBank/DDBJ whole genome shotgun (WGS) entry which is preliminary data.</text>
</comment>
<accession>A0A1F5R336</accession>
<dbReference type="AlphaFoldDB" id="A0A1F5R336"/>
<evidence type="ECO:0000313" key="3">
    <source>
        <dbReference type="Proteomes" id="UP000177230"/>
    </source>
</evidence>
<protein>
    <recommendedName>
        <fullName evidence="4">DUF4145 domain-containing protein</fullName>
    </recommendedName>
</protein>
<dbReference type="EMBL" id="MFFM01000046">
    <property type="protein sequence ID" value="OGF08826.1"/>
    <property type="molecule type" value="Genomic_DNA"/>
</dbReference>